<keyword evidence="2" id="KW-1185">Reference proteome</keyword>
<dbReference type="EMBL" id="VANP01000002">
    <property type="protein sequence ID" value="TLP63991.1"/>
    <property type="molecule type" value="Genomic_DNA"/>
</dbReference>
<dbReference type="OrthoDB" id="3530575at2"/>
<accession>A0A5R8ZE42</accession>
<comment type="caution">
    <text evidence="1">The sequence shown here is derived from an EMBL/GenBank/DDBJ whole genome shotgun (WGS) entry which is preliminary data.</text>
</comment>
<proteinExistence type="predicted"/>
<sequence length="296" mass="32770">MKTGNWSTRHDEGHALRMAIGDLARAAAAPEWTRLVARHAEVGSHAVTTLLRDGREISAEGMREPFRRLRELSYQADTGTWFTCELAFEPGSRRYTCRAGSAEPPFVDVPAAAALAELTTFFRETPPGWLLAALPTAPPLPLPFGHGERYEGWSRHDFGDRRPRRPLPISGEVTYVPDRAMTARAMAYDRERGSHLVYLTERDGDPESGFLMVTSSRDTWYVGREGMRGAGEGVRAVTLDGSTLRLELTPEAADLLETEQVFEIRLELPPESAAELRAVLPRMLRPVAGAPDLSGF</sequence>
<reference evidence="1" key="1">
    <citation type="submission" date="2019-05" db="EMBL/GenBank/DDBJ databases">
        <title>Isolation, diversity and antifungal activity of Actinobacteria from wheat.</title>
        <authorList>
            <person name="Yu B."/>
        </authorList>
    </citation>
    <scope>NUCLEOTIDE SEQUENCE [LARGE SCALE GENOMIC DNA]</scope>
    <source>
        <strain evidence="1">NEAU-HEGS1-5</strain>
    </source>
</reference>
<evidence type="ECO:0000313" key="2">
    <source>
        <dbReference type="Proteomes" id="UP000309033"/>
    </source>
</evidence>
<organism evidence="1 2">
    <name type="scientific">Microbispora triticiradicis</name>
    <dbReference type="NCBI Taxonomy" id="2200763"/>
    <lineage>
        <taxon>Bacteria</taxon>
        <taxon>Bacillati</taxon>
        <taxon>Actinomycetota</taxon>
        <taxon>Actinomycetes</taxon>
        <taxon>Streptosporangiales</taxon>
        <taxon>Streptosporangiaceae</taxon>
        <taxon>Microbispora</taxon>
    </lineage>
</organism>
<evidence type="ECO:0000313" key="1">
    <source>
        <dbReference type="EMBL" id="TLP63991.1"/>
    </source>
</evidence>
<dbReference type="Proteomes" id="UP000309033">
    <property type="component" value="Unassembled WGS sequence"/>
</dbReference>
<dbReference type="AlphaFoldDB" id="A0A5R8ZE42"/>
<name>A0A5R8ZE42_9ACTN</name>
<protein>
    <submittedName>
        <fullName evidence="1">Uncharacterized protein</fullName>
    </submittedName>
</protein>
<gene>
    <name evidence="1" type="ORF">FED44_07170</name>
</gene>